<organism evidence="9 10">
    <name type="scientific">Ichthyophthirius multifiliis</name>
    <name type="common">White spot disease agent</name>
    <name type="synonym">Ich</name>
    <dbReference type="NCBI Taxonomy" id="5932"/>
    <lineage>
        <taxon>Eukaryota</taxon>
        <taxon>Sar</taxon>
        <taxon>Alveolata</taxon>
        <taxon>Ciliophora</taxon>
        <taxon>Intramacronucleata</taxon>
        <taxon>Oligohymenophorea</taxon>
        <taxon>Hymenostomatida</taxon>
        <taxon>Ophryoglenina</taxon>
        <taxon>Ichthyophthirius</taxon>
    </lineage>
</organism>
<sequence length="1281" mass="153573">MKALFITLNRLDNSQKMNKATRHLQDAIYLRFLRHDIETSDYPFIIFLYHWQTNILWNDFLFIIAFIYPMLSFFEDQYESTLRQQLSTEYYEIVLLILFYFDVIIETIHKLFDKHHTFIETILKNRKYILKFTILTIILADVIYYISSFPFQSLRFGIYIRPFLVLFYSKELRRTFKSISQSLKEILQLFLFYLFMTLFFALIGWKFIGDLDGQSNFNNIFTASNILYILITFDGYPDCLMPAYQQSEYYLLYFMSYILLYLFIFIPIPVAVVFEAFRNQRSKLVIMDRIKQKEALLACFVCLDFNDNKSIDYNIFRQFMSQVYKNKKRYIKRIKSLYLHIDMNDSKSISLNEFFGLVDVLERNPNFHIPLFSDLKLWENFRAFINKKMAFKKIAKSTYFEVFMILILLANCIIIFVQSALTDQETIDKLEQWDWIFNYAYITEVIVKIIGLGIEKYFEDFWNIFDISMVLLSLFGSILNSVLDILRSAKSLRTTKLLRLTKLNRIFKVFRAIKTMKIINVISQGIDTLNQVKILIQRIFMCIPIISKLIPILLIIFYIYALIGVNIFNTKLNSYRLNSPYDQNNYIDFNNFGNAMLILFQVMIEANWGSFVYDYAYKFDNFTLSVFYFDSFHMIIQLVLISLIKGIVWEVFTVVDKTIKDIENREQIKIQAELNNYQNNLNQEVDNQENEEEQNQKEIKNNSQDNSMQKGIKEYQIILSNLDNVSNKNSIILDEGQLPESTNHTLQKQFTFHKQSTNCKFEEDDIFNNENESLQNHQQQAFENEQQQQEFQYQQQQNLYYSDLLNDIFYNQNNQEVILQNTFINNTQQDYYEDFIQLNNNKQFFIKQIYSEIEEINEFEEYQKQKELKNKNQQLINEKHEKQYQLEEGFQKSIPSIIQENNEKEQNNNIKETKQVQDIVYQENNKMKSYLNGPNIDEEIILRINEKKSNTNSKSKSKDELSNNYGEYSFDSNKSQEKEKKNRQDIIKIKNYEIQQLKQKIRPLKYFINSQNQNRQQKDVPDIDFTVDLIDSDDEQAIKNYTKQLQDDMLDDEQDNELKNQKISQEKNEYANLGKANLHQNYIMKKALLQDSNMEIIKKLEIDYFQDCYGTFFNVFHNVNVSPILRYEGFLLYNLSKLLRHKTIPNQVFFKLILSIEKSVSDVIFQKGSFMKFIFQDSAENWFCLKQKNNETQPCLLGNGPWNYYDKVFKKDKDIYISRDFFLKPKNRIMQQLLVQFYQSFKLCASCIDKKLRFLSLNPNHHILQQQYIYINKQIYQYIFI</sequence>
<dbReference type="InterPro" id="IPR011992">
    <property type="entry name" value="EF-hand-dom_pair"/>
</dbReference>
<keyword evidence="5 7" id="KW-0472">Membrane</keyword>
<dbReference type="Proteomes" id="UP000008983">
    <property type="component" value="Unassembled WGS sequence"/>
</dbReference>
<dbReference type="PANTHER" id="PTHR46726:SF1">
    <property type="entry name" value="TWO-PORE CALCIUM CHANNEL 3"/>
    <property type="match status" value="1"/>
</dbReference>
<reference evidence="9 10" key="1">
    <citation type="submission" date="2011-07" db="EMBL/GenBank/DDBJ databases">
        <authorList>
            <person name="Coyne R."/>
            <person name="Brami D."/>
            <person name="Johnson J."/>
            <person name="Hostetler J."/>
            <person name="Hannick L."/>
            <person name="Clark T."/>
            <person name="Cassidy-Hanley D."/>
            <person name="Inman J."/>
        </authorList>
    </citation>
    <scope>NUCLEOTIDE SEQUENCE [LARGE SCALE GENOMIC DNA]</scope>
    <source>
        <strain evidence="9 10">G5</strain>
    </source>
</reference>
<feature type="transmembrane region" description="Helical" evidence="7">
    <location>
        <begin position="627"/>
        <end position="649"/>
    </location>
</feature>
<feature type="transmembrane region" description="Helical" evidence="7">
    <location>
        <begin position="398"/>
        <end position="421"/>
    </location>
</feature>
<evidence type="ECO:0000313" key="10">
    <source>
        <dbReference type="Proteomes" id="UP000008983"/>
    </source>
</evidence>
<feature type="domain" description="Ion transport" evidence="8">
    <location>
        <begin position="59"/>
        <end position="283"/>
    </location>
</feature>
<feature type="region of interest" description="Disordered" evidence="6">
    <location>
        <begin position="949"/>
        <end position="982"/>
    </location>
</feature>
<feature type="compositionally biased region" description="Polar residues" evidence="6">
    <location>
        <begin position="962"/>
        <end position="973"/>
    </location>
</feature>
<evidence type="ECO:0000256" key="4">
    <source>
        <dbReference type="ARBA" id="ARBA00022989"/>
    </source>
</evidence>
<dbReference type="EMBL" id="GL983042">
    <property type="protein sequence ID" value="EGR34851.1"/>
    <property type="molecule type" value="Genomic_DNA"/>
</dbReference>
<dbReference type="GO" id="GO:0016020">
    <property type="term" value="C:membrane"/>
    <property type="evidence" value="ECO:0007669"/>
    <property type="project" value="UniProtKB-SubCell"/>
</dbReference>
<evidence type="ECO:0000256" key="2">
    <source>
        <dbReference type="ARBA" id="ARBA00022692"/>
    </source>
</evidence>
<dbReference type="InterPro" id="IPR005821">
    <property type="entry name" value="Ion_trans_dom"/>
</dbReference>
<keyword evidence="10" id="KW-1185">Reference proteome</keyword>
<proteinExistence type="predicted"/>
<keyword evidence="4 7" id="KW-1133">Transmembrane helix</keyword>
<feature type="transmembrane region" description="Helical" evidence="7">
    <location>
        <begin position="90"/>
        <end position="108"/>
    </location>
</feature>
<evidence type="ECO:0000256" key="6">
    <source>
        <dbReference type="SAM" id="MobiDB-lite"/>
    </source>
</evidence>
<dbReference type="GeneID" id="14911104"/>
<keyword evidence="3" id="KW-0106">Calcium</keyword>
<dbReference type="Gene3D" id="1.20.120.350">
    <property type="entry name" value="Voltage-gated potassium channels. Chain C"/>
    <property type="match status" value="1"/>
</dbReference>
<feature type="transmembrane region" description="Helical" evidence="7">
    <location>
        <begin position="595"/>
        <end position="615"/>
    </location>
</feature>
<dbReference type="STRING" id="857967.G0QIW6"/>
<name>G0QIW6_ICHMU</name>
<dbReference type="Pfam" id="PF00520">
    <property type="entry name" value="Ion_trans"/>
    <property type="match status" value="2"/>
</dbReference>
<evidence type="ECO:0000256" key="5">
    <source>
        <dbReference type="ARBA" id="ARBA00023136"/>
    </source>
</evidence>
<feature type="transmembrane region" description="Helical" evidence="7">
    <location>
        <begin position="250"/>
        <end position="274"/>
    </location>
</feature>
<dbReference type="SUPFAM" id="SSF81324">
    <property type="entry name" value="Voltage-gated potassium channels"/>
    <property type="match status" value="2"/>
</dbReference>
<evidence type="ECO:0000256" key="1">
    <source>
        <dbReference type="ARBA" id="ARBA00004141"/>
    </source>
</evidence>
<dbReference type="RefSeq" id="XP_004040155.1">
    <property type="nucleotide sequence ID" value="XM_004040107.1"/>
</dbReference>
<keyword evidence="2 7" id="KW-0812">Transmembrane</keyword>
<accession>G0QIW6</accession>
<comment type="subcellular location">
    <subcellularLocation>
        <location evidence="1">Membrane</location>
        <topology evidence="1">Multi-pass membrane protein</topology>
    </subcellularLocation>
</comment>
<feature type="transmembrane region" description="Helical" evidence="7">
    <location>
        <begin position="128"/>
        <end position="147"/>
    </location>
</feature>
<dbReference type="SUPFAM" id="SSF47473">
    <property type="entry name" value="EF-hand"/>
    <property type="match status" value="1"/>
</dbReference>
<feature type="region of interest" description="Disordered" evidence="6">
    <location>
        <begin position="687"/>
        <end position="706"/>
    </location>
</feature>
<dbReference type="InterPro" id="IPR018247">
    <property type="entry name" value="EF_Hand_1_Ca_BS"/>
</dbReference>
<feature type="transmembrane region" description="Helical" evidence="7">
    <location>
        <begin position="539"/>
        <end position="563"/>
    </location>
</feature>
<dbReference type="Gene3D" id="1.10.287.70">
    <property type="match status" value="2"/>
</dbReference>
<dbReference type="InterPro" id="IPR027359">
    <property type="entry name" value="Volt_channel_dom_sf"/>
</dbReference>
<feature type="transmembrane region" description="Helical" evidence="7">
    <location>
        <begin position="55"/>
        <end position="74"/>
    </location>
</feature>
<gene>
    <name evidence="9" type="ORF">IMG5_000790</name>
</gene>
<feature type="domain" description="Ion transport" evidence="8">
    <location>
        <begin position="398"/>
        <end position="653"/>
    </location>
</feature>
<feature type="transmembrane region" description="Helical" evidence="7">
    <location>
        <begin position="461"/>
        <end position="483"/>
    </location>
</feature>
<feature type="transmembrane region" description="Helical" evidence="7">
    <location>
        <begin position="190"/>
        <end position="208"/>
    </location>
</feature>
<dbReference type="PROSITE" id="PS00018">
    <property type="entry name" value="EF_HAND_1"/>
    <property type="match status" value="1"/>
</dbReference>
<evidence type="ECO:0000313" key="9">
    <source>
        <dbReference type="EMBL" id="EGR34851.1"/>
    </source>
</evidence>
<evidence type="ECO:0000256" key="7">
    <source>
        <dbReference type="SAM" id="Phobius"/>
    </source>
</evidence>
<protein>
    <recommendedName>
        <fullName evidence="8">Ion transport domain-containing protein</fullName>
    </recommendedName>
</protein>
<dbReference type="PANTHER" id="PTHR46726">
    <property type="entry name" value="TWO PORE CHANNEL 3"/>
    <property type="match status" value="1"/>
</dbReference>
<dbReference type="eggNOG" id="KOG2301">
    <property type="taxonomic scope" value="Eukaryota"/>
</dbReference>
<evidence type="ECO:0000259" key="8">
    <source>
        <dbReference type="Pfam" id="PF00520"/>
    </source>
</evidence>
<dbReference type="GO" id="GO:0005216">
    <property type="term" value="F:monoatomic ion channel activity"/>
    <property type="evidence" value="ECO:0007669"/>
    <property type="project" value="InterPro"/>
</dbReference>
<dbReference type="InParanoid" id="G0QIW6"/>
<evidence type="ECO:0000256" key="3">
    <source>
        <dbReference type="ARBA" id="ARBA00022837"/>
    </source>
</evidence>
<dbReference type="OrthoDB" id="416585at2759"/>
<dbReference type="OMA" id="RICAKCI"/>